<protein>
    <submittedName>
        <fullName evidence="1">Uncharacterized protein</fullName>
    </submittedName>
</protein>
<evidence type="ECO:0000313" key="2">
    <source>
        <dbReference type="Proteomes" id="UP000799118"/>
    </source>
</evidence>
<dbReference type="AlphaFoldDB" id="A0A6A4HFY5"/>
<dbReference type="Proteomes" id="UP000799118">
    <property type="component" value="Unassembled WGS sequence"/>
</dbReference>
<organism evidence="1 2">
    <name type="scientific">Gymnopus androsaceus JB14</name>
    <dbReference type="NCBI Taxonomy" id="1447944"/>
    <lineage>
        <taxon>Eukaryota</taxon>
        <taxon>Fungi</taxon>
        <taxon>Dikarya</taxon>
        <taxon>Basidiomycota</taxon>
        <taxon>Agaricomycotina</taxon>
        <taxon>Agaricomycetes</taxon>
        <taxon>Agaricomycetidae</taxon>
        <taxon>Agaricales</taxon>
        <taxon>Marasmiineae</taxon>
        <taxon>Omphalotaceae</taxon>
        <taxon>Gymnopus</taxon>
    </lineage>
</organism>
<proteinExistence type="predicted"/>
<reference evidence="1" key="1">
    <citation type="journal article" date="2019" name="Environ. Microbiol.">
        <title>Fungal ecological strategies reflected in gene transcription - a case study of two litter decomposers.</title>
        <authorList>
            <person name="Barbi F."/>
            <person name="Kohler A."/>
            <person name="Barry K."/>
            <person name="Baskaran P."/>
            <person name="Daum C."/>
            <person name="Fauchery L."/>
            <person name="Ihrmark K."/>
            <person name="Kuo A."/>
            <person name="LaButti K."/>
            <person name="Lipzen A."/>
            <person name="Morin E."/>
            <person name="Grigoriev I.V."/>
            <person name="Henrissat B."/>
            <person name="Lindahl B."/>
            <person name="Martin F."/>
        </authorList>
    </citation>
    <scope>NUCLEOTIDE SEQUENCE</scope>
    <source>
        <strain evidence="1">JB14</strain>
    </source>
</reference>
<keyword evidence="2" id="KW-1185">Reference proteome</keyword>
<evidence type="ECO:0000313" key="1">
    <source>
        <dbReference type="EMBL" id="KAE9396641.1"/>
    </source>
</evidence>
<sequence>MWLGRRHSHILTRIHRYRPKTLLAFLFNRVLPQTTYIQGGAHEMHNQSDAMDVDLCKFSVYLIFFTLANTNMISGKRIHSTRLEPTLHPLIFPMPAPA</sequence>
<name>A0A6A4HFY5_9AGAR</name>
<accession>A0A6A4HFY5</accession>
<gene>
    <name evidence="1" type="ORF">BT96DRAFT_99556</name>
</gene>
<dbReference type="EMBL" id="ML769510">
    <property type="protein sequence ID" value="KAE9396641.1"/>
    <property type="molecule type" value="Genomic_DNA"/>
</dbReference>